<evidence type="ECO:0000313" key="8">
    <source>
        <dbReference type="EMBL" id="KAH0595641.1"/>
    </source>
</evidence>
<proteinExistence type="predicted"/>
<dbReference type="CDD" id="cd10958">
    <property type="entry name" value="CE4_NodB_like_2"/>
    <property type="match status" value="1"/>
</dbReference>
<dbReference type="EC" id="3.5.1.41" evidence="4"/>
<evidence type="ECO:0000256" key="2">
    <source>
        <dbReference type="ARBA" id="ARBA00023024"/>
    </source>
</evidence>
<dbReference type="GO" id="GO:0006032">
    <property type="term" value="P:chitin catabolic process"/>
    <property type="evidence" value="ECO:0007669"/>
    <property type="project" value="UniProtKB-KW"/>
</dbReference>
<dbReference type="InterPro" id="IPR002509">
    <property type="entry name" value="NODB_dom"/>
</dbReference>
<protein>
    <recommendedName>
        <fullName evidence="4">chitin deacetylase</fullName>
        <ecNumber evidence="4">3.5.1.41</ecNumber>
    </recommendedName>
</protein>
<organism evidence="8 9">
    <name type="scientific">Metarhizium humberi</name>
    <dbReference type="NCBI Taxonomy" id="2596975"/>
    <lineage>
        <taxon>Eukaryota</taxon>
        <taxon>Fungi</taxon>
        <taxon>Dikarya</taxon>
        <taxon>Ascomycota</taxon>
        <taxon>Pezizomycotina</taxon>
        <taxon>Sordariomycetes</taxon>
        <taxon>Hypocreomycetidae</taxon>
        <taxon>Hypocreales</taxon>
        <taxon>Clavicipitaceae</taxon>
        <taxon>Metarhizium</taxon>
    </lineage>
</organism>
<accession>A0A9P8M8R1</accession>
<comment type="catalytic activity">
    <reaction evidence="5">
        <text>[(1-&gt;4)-N-acetyl-beta-D-glucosaminyl](n) + n H2O = chitosan + n acetate</text>
        <dbReference type="Rhea" id="RHEA:10464"/>
        <dbReference type="Rhea" id="RHEA-COMP:9593"/>
        <dbReference type="Rhea" id="RHEA-COMP:9597"/>
        <dbReference type="ChEBI" id="CHEBI:15377"/>
        <dbReference type="ChEBI" id="CHEBI:17029"/>
        <dbReference type="ChEBI" id="CHEBI:30089"/>
        <dbReference type="ChEBI" id="CHEBI:57704"/>
        <dbReference type="EC" id="3.5.1.41"/>
    </reaction>
    <physiologicalReaction direction="left-to-right" evidence="5">
        <dbReference type="Rhea" id="RHEA:10465"/>
    </physiologicalReaction>
</comment>
<dbReference type="PANTHER" id="PTHR10587">
    <property type="entry name" value="GLYCOSYL TRANSFERASE-RELATED"/>
    <property type="match status" value="1"/>
</dbReference>
<keyword evidence="2" id="KW-0146">Chitin degradation</keyword>
<comment type="caution">
    <text evidence="8">The sequence shown here is derived from an EMBL/GenBank/DDBJ whole genome shotgun (WGS) entry which is preliminary data.</text>
</comment>
<evidence type="ECO:0000256" key="6">
    <source>
        <dbReference type="SAM" id="MobiDB-lite"/>
    </source>
</evidence>
<dbReference type="PANTHER" id="PTHR10587:SF137">
    <property type="entry name" value="4-DEOXY-4-FORMAMIDO-L-ARABINOSE-PHOSPHOUNDECAPRENOL DEFORMYLASE ARND-RELATED"/>
    <property type="match status" value="1"/>
</dbReference>
<dbReference type="InterPro" id="IPR011330">
    <property type="entry name" value="Glyco_hydro/deAcase_b/a-brl"/>
</dbReference>
<dbReference type="GO" id="GO:0005975">
    <property type="term" value="P:carbohydrate metabolic process"/>
    <property type="evidence" value="ECO:0007669"/>
    <property type="project" value="InterPro"/>
</dbReference>
<evidence type="ECO:0000256" key="4">
    <source>
        <dbReference type="ARBA" id="ARBA00024056"/>
    </source>
</evidence>
<keyword evidence="9" id="KW-1185">Reference proteome</keyword>
<dbReference type="AlphaFoldDB" id="A0A9P8M8R1"/>
<dbReference type="InterPro" id="IPR050248">
    <property type="entry name" value="Polysacc_deacetylase_ArnD"/>
</dbReference>
<dbReference type="Gene3D" id="3.20.20.370">
    <property type="entry name" value="Glycoside hydrolase/deacetylase"/>
    <property type="match status" value="1"/>
</dbReference>
<evidence type="ECO:0000259" key="7">
    <source>
        <dbReference type="PROSITE" id="PS51677"/>
    </source>
</evidence>
<sequence>MPRLALFRLPTKLRRQVRRNRMATLTLLGILALLLIFPIYSIYCIYKPPKALIGYLRQKYPDVLFEVTTDEKVVALSLDDAPSAHTGEIMDVLKEHGAHATFFVIGAQADGRQETLRSLIREGHELANHGMHDEPANKLGMDELERQVGEVKAKLVAAYEAEGKTLPNNYYRPGSGFFNYKMRDMLGNRGYRITLGSVYPHDPQIPYPKRNAKHILSMVHPGAIVICHDRREWTAPMLRMILPELKEKGYKIVTISDLVKMVEPLGGRQCSLSSTRQQDPGSIIIGHYGILNNARALTAYSSTPSRMTASRASGRHGLCAEVQVEAPGGLENSQHLVSSLRAWGPGKTRRQPLTVRVCVIIVVVLFHPNPYLLFGIPCRRRAEHAAGQKKKHNSAVHPHSTLNGGARFHPADLRQHASSRRGVPVRICQNAGRRRQHTGPGHQTPLRLTTHPKKPVPIEA</sequence>
<feature type="region of interest" description="Disordered" evidence="6">
    <location>
        <begin position="385"/>
        <end position="408"/>
    </location>
</feature>
<gene>
    <name evidence="8" type="ORF">MHUMG1_06818</name>
</gene>
<feature type="domain" description="NodB homology" evidence="7">
    <location>
        <begin position="72"/>
        <end position="253"/>
    </location>
</feature>
<keyword evidence="2" id="KW-0624">Polysaccharide degradation</keyword>
<dbReference type="Pfam" id="PF01522">
    <property type="entry name" value="Polysacc_deac_1"/>
    <property type="match status" value="1"/>
</dbReference>
<feature type="compositionally biased region" description="Basic residues" evidence="6">
    <location>
        <begin position="385"/>
        <end position="394"/>
    </location>
</feature>
<evidence type="ECO:0000256" key="1">
    <source>
        <dbReference type="ARBA" id="ARBA00001941"/>
    </source>
</evidence>
<keyword evidence="3" id="KW-0170">Cobalt</keyword>
<dbReference type="GO" id="GO:0004099">
    <property type="term" value="F:chitin deacetylase activity"/>
    <property type="evidence" value="ECO:0007669"/>
    <property type="project" value="UniProtKB-EC"/>
</dbReference>
<evidence type="ECO:0000256" key="5">
    <source>
        <dbReference type="ARBA" id="ARBA00048494"/>
    </source>
</evidence>
<dbReference type="EMBL" id="JACEFI010000012">
    <property type="protein sequence ID" value="KAH0595641.1"/>
    <property type="molecule type" value="Genomic_DNA"/>
</dbReference>
<dbReference type="PROSITE" id="PS51677">
    <property type="entry name" value="NODB"/>
    <property type="match status" value="1"/>
</dbReference>
<dbReference type="Proteomes" id="UP000764110">
    <property type="component" value="Unassembled WGS sequence"/>
</dbReference>
<evidence type="ECO:0000313" key="9">
    <source>
        <dbReference type="Proteomes" id="UP000764110"/>
    </source>
</evidence>
<reference evidence="8 9" key="1">
    <citation type="submission" date="2020-07" db="EMBL/GenBank/DDBJ databases">
        <title>Metarhizium humberi genome.</title>
        <authorList>
            <person name="Lysoe E."/>
        </authorList>
    </citation>
    <scope>NUCLEOTIDE SEQUENCE [LARGE SCALE GENOMIC DNA]</scope>
    <source>
        <strain evidence="8 9">ESALQ1638</strain>
    </source>
</reference>
<dbReference type="GO" id="GO:0009272">
    <property type="term" value="P:fungal-type cell wall biogenesis"/>
    <property type="evidence" value="ECO:0007669"/>
    <property type="project" value="UniProtKB-ARBA"/>
</dbReference>
<keyword evidence="2" id="KW-0119">Carbohydrate metabolism</keyword>
<name>A0A9P8M8R1_9HYPO</name>
<dbReference type="SUPFAM" id="SSF88713">
    <property type="entry name" value="Glycoside hydrolase/deacetylase"/>
    <property type="match status" value="1"/>
</dbReference>
<evidence type="ECO:0000256" key="3">
    <source>
        <dbReference type="ARBA" id="ARBA00023285"/>
    </source>
</evidence>
<comment type="cofactor">
    <cofactor evidence="1">
        <name>Co(2+)</name>
        <dbReference type="ChEBI" id="CHEBI:48828"/>
    </cofactor>
</comment>
<feature type="region of interest" description="Disordered" evidence="6">
    <location>
        <begin position="431"/>
        <end position="460"/>
    </location>
</feature>